<dbReference type="InterPro" id="IPR036443">
    <property type="entry name" value="Znf_RanBP2_sf"/>
</dbReference>
<dbReference type="EMBL" id="CAJNXB010001679">
    <property type="protein sequence ID" value="CAF3186619.1"/>
    <property type="molecule type" value="Genomic_DNA"/>
</dbReference>
<dbReference type="OrthoDB" id="10034218at2759"/>
<feature type="region of interest" description="Disordered" evidence="2">
    <location>
        <begin position="451"/>
        <end position="488"/>
    </location>
</feature>
<proteinExistence type="predicted"/>
<reference evidence="3" key="1">
    <citation type="submission" date="2021-02" db="EMBL/GenBank/DDBJ databases">
        <authorList>
            <person name="Nowell W R."/>
        </authorList>
    </citation>
    <scope>NUCLEOTIDE SEQUENCE</scope>
</reference>
<evidence type="ECO:0000256" key="1">
    <source>
        <dbReference type="SAM" id="Coils"/>
    </source>
</evidence>
<comment type="caution">
    <text evidence="3">The sequence shown here is derived from an EMBL/GenBank/DDBJ whole genome shotgun (WGS) entry which is preliminary data.</text>
</comment>
<gene>
    <name evidence="3" type="ORF">TIS948_LOCUS11675</name>
</gene>
<feature type="compositionally biased region" description="Low complexity" evidence="2">
    <location>
        <begin position="629"/>
        <end position="640"/>
    </location>
</feature>
<feature type="region of interest" description="Disordered" evidence="2">
    <location>
        <begin position="399"/>
        <end position="422"/>
    </location>
</feature>
<sequence>NSSKDVYSLCVQARQVLFLNNFSLRYLNVTIFTACPFYSTSFENPLDSGLLEIIGQPCYTSKLRYRSDYVSKIQRRGVLHSTNNPNYQYPTIRIPRQYMIPTDEHYICISLVTVENETTKYRYVHPYELEDVDNQGYHDRNHNSIWYSIQMGDIDGIKSFPNLRIVKKKAADLKNYGNLQVFNCLNNESSSQLLSIKDTIKEFNLEKAQLAISIGKKATNTNDNDTIWIIYNRTTVLSDELIQQFGKESYANCTPSGTSSVRFNSSEESDCRVYKYAPKFSYADSSDEILIFYTNRLQLKKYGELQVTFEFEGPNDKWTEPALELEVIDRMVSFRAPIFPFLINCATTVNIILTQKTRLLETLKFDYIPRAPPQVHSLQNSNPGVPENSNKRTISSLMMRSSPNRSPNRSMPRIFKNRRPSKKQLSVVLNTADFEFCQAPNENEMFEAMQNSNNNTNQSDSITSDDTITDRRDQPSSMYSSNSPTTTNKKFLISHLKNRLIPQRCENMKKDENHDEKNSGFLLVDQIDTDLVLIQTDTFDQQSTRHPEPCGVPPSYDDNMDINQMQLIPTTPVTPNLLPPEQPSLVSSLLPVANHSSHELDIQATQAGVECAAPLFDELGAHDTQLSATNSSSSTTSSNNDPRFNVDRATLNDYDYVQGQKYDLERITLYEIDFNDDLRYEQQSVHSTENEKNEFNHNYNAAKETNVKLKEELKKLEILFQQQERLRAPWTCEVCTFFNRPYIETLRDVCEMCEGPSPLKRYTLTN</sequence>
<accession>A0A817Q751</accession>
<dbReference type="SUPFAM" id="SSF90209">
    <property type="entry name" value="Ran binding protein zinc finger-like"/>
    <property type="match status" value="1"/>
</dbReference>
<dbReference type="Proteomes" id="UP000663825">
    <property type="component" value="Unassembled WGS sequence"/>
</dbReference>
<feature type="compositionally biased region" description="Low complexity" evidence="2">
    <location>
        <begin position="451"/>
        <end position="466"/>
    </location>
</feature>
<evidence type="ECO:0000313" key="4">
    <source>
        <dbReference type="Proteomes" id="UP000663825"/>
    </source>
</evidence>
<name>A0A817Q751_9BILA</name>
<protein>
    <submittedName>
        <fullName evidence="3">Uncharacterized protein</fullName>
    </submittedName>
</protein>
<feature type="non-terminal residue" evidence="3">
    <location>
        <position position="1"/>
    </location>
</feature>
<feature type="compositionally biased region" description="Low complexity" evidence="2">
    <location>
        <begin position="399"/>
        <end position="413"/>
    </location>
</feature>
<organism evidence="3 4">
    <name type="scientific">Rotaria socialis</name>
    <dbReference type="NCBI Taxonomy" id="392032"/>
    <lineage>
        <taxon>Eukaryota</taxon>
        <taxon>Metazoa</taxon>
        <taxon>Spiralia</taxon>
        <taxon>Gnathifera</taxon>
        <taxon>Rotifera</taxon>
        <taxon>Eurotatoria</taxon>
        <taxon>Bdelloidea</taxon>
        <taxon>Philodinida</taxon>
        <taxon>Philodinidae</taxon>
        <taxon>Rotaria</taxon>
    </lineage>
</organism>
<feature type="coiled-coil region" evidence="1">
    <location>
        <begin position="685"/>
        <end position="726"/>
    </location>
</feature>
<evidence type="ECO:0000256" key="2">
    <source>
        <dbReference type="SAM" id="MobiDB-lite"/>
    </source>
</evidence>
<feature type="compositionally biased region" description="Polar residues" evidence="2">
    <location>
        <begin position="475"/>
        <end position="488"/>
    </location>
</feature>
<keyword evidence="1" id="KW-0175">Coiled coil</keyword>
<feature type="region of interest" description="Disordered" evidence="2">
    <location>
        <begin position="625"/>
        <end position="645"/>
    </location>
</feature>
<evidence type="ECO:0000313" key="3">
    <source>
        <dbReference type="EMBL" id="CAF3186619.1"/>
    </source>
</evidence>
<dbReference type="AlphaFoldDB" id="A0A817Q751"/>